<dbReference type="Gene3D" id="2.60.40.2840">
    <property type="match status" value="1"/>
</dbReference>
<dbReference type="GO" id="GO:0005789">
    <property type="term" value="C:endoplasmic reticulum membrane"/>
    <property type="evidence" value="ECO:0007669"/>
    <property type="project" value="UniProtKB-SubCell"/>
</dbReference>
<evidence type="ECO:0000256" key="12">
    <source>
        <dbReference type="ARBA" id="ARBA00023136"/>
    </source>
</evidence>
<keyword evidence="13 16" id="KW-0594">Phospholipid biosynthesis</keyword>
<feature type="transmembrane region" description="Helical" evidence="16 17">
    <location>
        <begin position="561"/>
        <end position="590"/>
    </location>
</feature>
<keyword evidence="12 16" id="KW-0472">Membrane</keyword>
<dbReference type="Proteomes" id="UP001174694">
    <property type="component" value="Unassembled WGS sequence"/>
</dbReference>
<evidence type="ECO:0000256" key="10">
    <source>
        <dbReference type="ARBA" id="ARBA00022989"/>
    </source>
</evidence>
<keyword evidence="10 16" id="KW-1133">Transmembrane helix</keyword>
<comment type="catalytic activity">
    <reaction evidence="16 17">
        <text>a 1,2-diacyl-sn-glycero-3-phosphoethanolamine + S-adenosyl-L-methionine = a 1,2-diacyl-sn-glycero-3-phospho-N-methylethanolamine + S-adenosyl-L-homocysteine + H(+)</text>
        <dbReference type="Rhea" id="RHEA:11164"/>
        <dbReference type="ChEBI" id="CHEBI:15378"/>
        <dbReference type="ChEBI" id="CHEBI:57856"/>
        <dbReference type="ChEBI" id="CHEBI:59789"/>
        <dbReference type="ChEBI" id="CHEBI:64573"/>
        <dbReference type="ChEBI" id="CHEBI:64612"/>
        <dbReference type="EC" id="2.1.1.17"/>
    </reaction>
</comment>
<protein>
    <recommendedName>
        <fullName evidence="16 17">Phosphatidylethanolamine N-methyltransferase</fullName>
        <shortName evidence="16">PE methyltransferase</shortName>
        <shortName evidence="16 17">PEAMT</shortName>
        <shortName evidence="16">PEMT</shortName>
        <ecNumber evidence="16 17">2.1.1.17</ecNumber>
    </recommendedName>
</protein>
<evidence type="ECO:0000256" key="9">
    <source>
        <dbReference type="ARBA" id="ARBA00022824"/>
    </source>
</evidence>
<dbReference type="PANTHER" id="PTHR32138">
    <property type="entry name" value="PHOSPHATIDYLETHANOLAMINE N-METHYLTRANSFERASE"/>
    <property type="match status" value="1"/>
</dbReference>
<feature type="region of interest" description="Disordered" evidence="18">
    <location>
        <begin position="948"/>
        <end position="967"/>
    </location>
</feature>
<dbReference type="HAMAP" id="MF_03217">
    <property type="entry name" value="PEMT"/>
    <property type="match status" value="1"/>
</dbReference>
<evidence type="ECO:0000256" key="18">
    <source>
        <dbReference type="SAM" id="MobiDB-lite"/>
    </source>
</evidence>
<dbReference type="EC" id="2.1.1.17" evidence="16 17"/>
<dbReference type="AlphaFoldDB" id="A0AA38VRQ4"/>
<keyword evidence="4 16" id="KW-0444">Lipid biosynthesis</keyword>
<evidence type="ECO:0000256" key="1">
    <source>
        <dbReference type="ARBA" id="ARBA00004127"/>
    </source>
</evidence>
<evidence type="ECO:0000256" key="3">
    <source>
        <dbReference type="ARBA" id="ARBA00005189"/>
    </source>
</evidence>
<dbReference type="PIRSF" id="PIRSF000383">
    <property type="entry name" value="PEAMT"/>
    <property type="match status" value="1"/>
</dbReference>
<sequence>MSSPTGVPAGAADMRQRHGEAVKAPAPHPQGPEAPSDVGAAAEDPSPKEKKTYGRTPDGTVFVVPTTHDMVSQLLDPREPKNYSDVLVLAVLGLHIAAAYFLPDHLRKPVFALVYLFWRAAYNVGIGILLSVQSQHRLLVTWAKRWKLFENPSTGKQPRPWLYRLLKKELEAKIPEDYKFEEAPIEYNTWLVFRRVVDLILMCDFVSYCLFAIVCAHQPEGEGFWLFTARWTVGVILFTFNLWVKLDAHRVVKDYAWYWGDFFYLVDQELTFDGVFEMAPHPMYSIGYAGYYGISAMAASYEVLFISIAAHLAQMLFLVFVENPHIEKTYNPPPPRVRTSSTQLPGQVQDDASSLNSQEREAQAIAREPLSPAHNMLGLKNVDLFRTPDLSVLLLAFYLGTITVITPQTPLFQALFVVHALLWRVWYSAGLGVILRLQSKEKMFTRHFLKYGESAGEAWRQWKGLYHLSMSMCHVSFIAACWKMYTLPEDWTYGMVMLKHVLGFSLVALQIWTAVSVYDELGEFGWFFGDFFFAPQAKLTYRSIYRFLNNPERVIGLAGLWGAALITWSRAIFLLALTSQILTVGFIALVEKPHMQKVYGKRNMREEAGLTKFIKRSLPPPVKEWQQSVDKVLDETKHFVDDVVEAARPKFATGVSSIVRDTTALFNKYPARLTITRLSPDLAGFDPKQYSLSVSGTPSLAAMSERATGKEALTARVPKDVKTLTFEYGAPIRVKWTAPVNHSKKDWVGLYMVTDNRSREVTEVSSLGRWVPTCPNVYDTNTDKGIIVSDQPVVKDDGAEEERVCGEMVFEGDKLWWTQGVFEFRYHHDGAHNVMSISEPFEIRIGRFDEEDVEVDSGGLYEHAVETALLPIVQNCLDRDQDIAPNTVDEPFGALVERDSKYAKRIVYAIRNMFGVEFAPGVVPADGNVRKLAWRICNAKQVLAPYSMSRSRGTTTPTTDKFPEELK</sequence>
<dbReference type="EMBL" id="JANBVO010000011">
    <property type="protein sequence ID" value="KAJ9148892.1"/>
    <property type="molecule type" value="Genomic_DNA"/>
</dbReference>
<organism evidence="19 20">
    <name type="scientific">Pleurostoma richardsiae</name>
    <dbReference type="NCBI Taxonomy" id="41990"/>
    <lineage>
        <taxon>Eukaryota</taxon>
        <taxon>Fungi</taxon>
        <taxon>Dikarya</taxon>
        <taxon>Ascomycota</taxon>
        <taxon>Pezizomycotina</taxon>
        <taxon>Sordariomycetes</taxon>
        <taxon>Sordariomycetidae</taxon>
        <taxon>Calosphaeriales</taxon>
        <taxon>Pleurostomataceae</taxon>
        <taxon>Pleurostoma</taxon>
    </lineage>
</organism>
<keyword evidence="14 16" id="KW-1208">Phospholipid metabolism</keyword>
<evidence type="ECO:0000256" key="17">
    <source>
        <dbReference type="RuleBase" id="RU361122"/>
    </source>
</evidence>
<evidence type="ECO:0000256" key="7">
    <source>
        <dbReference type="ARBA" id="ARBA00022691"/>
    </source>
</evidence>
<gene>
    <name evidence="19" type="ORF">NKR23_g4549</name>
</gene>
<dbReference type="InterPro" id="IPR007318">
    <property type="entry name" value="Phopholipid_MeTrfase"/>
</dbReference>
<evidence type="ECO:0000256" key="14">
    <source>
        <dbReference type="ARBA" id="ARBA00023264"/>
    </source>
</evidence>
<feature type="compositionally biased region" description="Polar residues" evidence="18">
    <location>
        <begin position="948"/>
        <end position="959"/>
    </location>
</feature>
<keyword evidence="6 16" id="KW-0808">Transferase</keyword>
<feature type="transmembrane region" description="Helical" evidence="16 17">
    <location>
        <begin position="390"/>
        <end position="408"/>
    </location>
</feature>
<keyword evidence="9 16" id="KW-0256">Endoplasmic reticulum</keyword>
<evidence type="ECO:0000256" key="4">
    <source>
        <dbReference type="ARBA" id="ARBA00022516"/>
    </source>
</evidence>
<comment type="caution">
    <text evidence="16 17">Lacks conserved residue(s) required for the propagation of feature annotation.</text>
</comment>
<feature type="compositionally biased region" description="Polar residues" evidence="18">
    <location>
        <begin position="338"/>
        <end position="353"/>
    </location>
</feature>
<evidence type="ECO:0000256" key="13">
    <source>
        <dbReference type="ARBA" id="ARBA00023209"/>
    </source>
</evidence>
<comment type="subcellular location">
    <subcellularLocation>
        <location evidence="1">Endomembrane system</location>
        <topology evidence="1">Multi-pass membrane protein</topology>
    </subcellularLocation>
    <subcellularLocation>
        <location evidence="16 17">Endoplasmic reticulum membrane</location>
        <topology evidence="16 17">Multi-pass membrane protein</topology>
    </subcellularLocation>
</comment>
<comment type="pathway">
    <text evidence="2 16 17">Phospholipid metabolism; phosphatidylcholine biosynthesis.</text>
</comment>
<keyword evidence="5 16" id="KW-0489">Methyltransferase</keyword>
<keyword evidence="8 16" id="KW-0812">Transmembrane</keyword>
<dbReference type="FunFam" id="2.60.40.2840:FF:000006">
    <property type="entry name" value="Phosphatidylethanolamine N-methyltransferase"/>
    <property type="match status" value="1"/>
</dbReference>
<evidence type="ECO:0000256" key="16">
    <source>
        <dbReference type="HAMAP-Rule" id="MF_03217"/>
    </source>
</evidence>
<comment type="pathway">
    <text evidence="3">Lipid metabolism.</text>
</comment>
<reference evidence="19" key="1">
    <citation type="submission" date="2022-07" db="EMBL/GenBank/DDBJ databases">
        <title>Fungi with potential for degradation of polypropylene.</title>
        <authorList>
            <person name="Gostincar C."/>
        </authorList>
    </citation>
    <scope>NUCLEOTIDE SEQUENCE</scope>
    <source>
        <strain evidence="19">EXF-13308</strain>
    </source>
</reference>
<keyword evidence="7 16" id="KW-0949">S-adenosyl-L-methionine</keyword>
<evidence type="ECO:0000256" key="5">
    <source>
        <dbReference type="ARBA" id="ARBA00022603"/>
    </source>
</evidence>
<dbReference type="PANTHER" id="PTHR32138:SF0">
    <property type="entry name" value="PHOSPHATIDYLETHANOLAMINE N-METHYLTRANSFERASE"/>
    <property type="match status" value="1"/>
</dbReference>
<feature type="region of interest" description="Disordered" evidence="18">
    <location>
        <begin position="330"/>
        <end position="353"/>
    </location>
</feature>
<feature type="transmembrane region" description="Helical" evidence="16 17">
    <location>
        <begin position="86"/>
        <end position="103"/>
    </location>
</feature>
<dbReference type="PROSITE" id="PS51598">
    <property type="entry name" value="SAM_CHO2"/>
    <property type="match status" value="1"/>
</dbReference>
<proteinExistence type="inferred from homology"/>
<feature type="transmembrane region" description="Helical" evidence="16 17">
    <location>
        <begin position="110"/>
        <end position="132"/>
    </location>
</feature>
<feature type="transmembrane region" description="Helical" evidence="16 17">
    <location>
        <begin position="196"/>
        <end position="216"/>
    </location>
</feature>
<evidence type="ECO:0000256" key="6">
    <source>
        <dbReference type="ARBA" id="ARBA00022679"/>
    </source>
</evidence>
<dbReference type="GO" id="GO:0032259">
    <property type="term" value="P:methylation"/>
    <property type="evidence" value="ECO:0007669"/>
    <property type="project" value="UniProtKB-KW"/>
</dbReference>
<feature type="transmembrane region" description="Helical" evidence="16 17">
    <location>
        <begin position="414"/>
        <end position="437"/>
    </location>
</feature>
<name>A0AA38VRQ4_9PEZI</name>
<keyword evidence="11 16" id="KW-0443">Lipid metabolism</keyword>
<dbReference type="GO" id="GO:0004608">
    <property type="term" value="F:phosphatidylethanolamine N-methyltransferase activity"/>
    <property type="evidence" value="ECO:0007669"/>
    <property type="project" value="UniProtKB-UniRule"/>
</dbReference>
<evidence type="ECO:0000313" key="20">
    <source>
        <dbReference type="Proteomes" id="UP001174694"/>
    </source>
</evidence>
<accession>A0AA38VRQ4</accession>
<comment type="function">
    <text evidence="15 16 17">Catalyzes the first step of the methylation pathway of phosphatidylcholine biosynthesis, the SAM-dependent methylation of phosphatidylethanolamine (PE) to phosphatidylmonomethylethanolamine (PMME).</text>
</comment>
<dbReference type="GO" id="GO:0006656">
    <property type="term" value="P:phosphatidylcholine biosynthetic process"/>
    <property type="evidence" value="ECO:0007669"/>
    <property type="project" value="UniProtKB-UniRule"/>
</dbReference>
<dbReference type="InterPro" id="IPR016219">
    <property type="entry name" value="Phosphatid-EA_MeTrfase_fun"/>
</dbReference>
<evidence type="ECO:0000313" key="19">
    <source>
        <dbReference type="EMBL" id="KAJ9148892.1"/>
    </source>
</evidence>
<comment type="caution">
    <text evidence="19">The sequence shown here is derived from an EMBL/GenBank/DDBJ whole genome shotgun (WGS) entry which is preliminary data.</text>
</comment>
<dbReference type="Pfam" id="PF04191">
    <property type="entry name" value="PEMT"/>
    <property type="match status" value="2"/>
</dbReference>
<evidence type="ECO:0000256" key="11">
    <source>
        <dbReference type="ARBA" id="ARBA00023098"/>
    </source>
</evidence>
<feature type="transmembrane region" description="Helical" evidence="16 17">
    <location>
        <begin position="223"/>
        <end position="244"/>
    </location>
</feature>
<feature type="region of interest" description="Disordered" evidence="18">
    <location>
        <begin position="1"/>
        <end position="59"/>
    </location>
</feature>
<evidence type="ECO:0000256" key="8">
    <source>
        <dbReference type="ARBA" id="ARBA00022692"/>
    </source>
</evidence>
<evidence type="ECO:0000256" key="2">
    <source>
        <dbReference type="ARBA" id="ARBA00004969"/>
    </source>
</evidence>
<evidence type="ECO:0000256" key="15">
    <source>
        <dbReference type="ARBA" id="ARBA00057332"/>
    </source>
</evidence>
<keyword evidence="20" id="KW-1185">Reference proteome</keyword>
<comment type="similarity">
    <text evidence="16 17">Belongs to the class VI-like SAM-binding methyltransferase superfamily. CHO2 family.</text>
</comment>